<dbReference type="Proteomes" id="UP000037773">
    <property type="component" value="Unassembled WGS sequence"/>
</dbReference>
<comment type="subcellular location">
    <subcellularLocation>
        <location evidence="1">Cell membrane</location>
        <topology evidence="1">Peripheral membrane protein</topology>
    </subcellularLocation>
</comment>
<keyword evidence="3" id="KW-0547">Nucleotide-binding</keyword>
<feature type="domain" description="ABC transporter" evidence="6">
    <location>
        <begin position="24"/>
        <end position="257"/>
    </location>
</feature>
<keyword evidence="4" id="KW-0067">ATP-binding</keyword>
<dbReference type="InterPro" id="IPR050763">
    <property type="entry name" value="ABC_transporter_ATP-binding"/>
</dbReference>
<dbReference type="PROSITE" id="PS00211">
    <property type="entry name" value="ABC_TRANSPORTER_1"/>
    <property type="match status" value="1"/>
</dbReference>
<evidence type="ECO:0000313" key="7">
    <source>
        <dbReference type="EMBL" id="KOT34865.1"/>
    </source>
</evidence>
<dbReference type="Gene3D" id="3.40.50.300">
    <property type="entry name" value="P-loop containing nucleotide triphosphate hydrolases"/>
    <property type="match status" value="1"/>
</dbReference>
<accession>A0A0M8QMI1</accession>
<dbReference type="GO" id="GO:0046677">
    <property type="term" value="P:response to antibiotic"/>
    <property type="evidence" value="ECO:0007669"/>
    <property type="project" value="UniProtKB-KW"/>
</dbReference>
<evidence type="ECO:0000256" key="5">
    <source>
        <dbReference type="ARBA" id="ARBA00023251"/>
    </source>
</evidence>
<keyword evidence="5" id="KW-0046">Antibiotic resistance</keyword>
<dbReference type="OrthoDB" id="9804819at2"/>
<keyword evidence="2" id="KW-0813">Transport</keyword>
<dbReference type="Pfam" id="PF00005">
    <property type="entry name" value="ABC_tran"/>
    <property type="match status" value="1"/>
</dbReference>
<dbReference type="InterPro" id="IPR003593">
    <property type="entry name" value="AAA+_ATPase"/>
</dbReference>
<dbReference type="InterPro" id="IPR003439">
    <property type="entry name" value="ABC_transporter-like_ATP-bd"/>
</dbReference>
<evidence type="ECO:0000313" key="8">
    <source>
        <dbReference type="Proteomes" id="UP000037773"/>
    </source>
</evidence>
<proteinExistence type="predicted"/>
<dbReference type="RefSeq" id="WP_051843520.1">
    <property type="nucleotide sequence ID" value="NZ_LGCN01000215.1"/>
</dbReference>
<evidence type="ECO:0000256" key="4">
    <source>
        <dbReference type="ARBA" id="ARBA00022840"/>
    </source>
</evidence>
<keyword evidence="8" id="KW-1185">Reference proteome</keyword>
<evidence type="ECO:0000256" key="1">
    <source>
        <dbReference type="ARBA" id="ARBA00004202"/>
    </source>
</evidence>
<sequence>MRTIEVRGLRKEYRIPEKEPGLAGTVKHFIRPRYRAKPALAGIDLDIEPGESVGYLGSNGAGKSTTIKILTGLLSPTDGYVRVNGFDPHRERKRHVREIGAVFGHRTGLWWDLPVIDSFKTLSSMYRIPDATYRANLKLFTELLELEEFLSVPVRQLSLGQRMRADLAAALLHDPKLIFLDEPTGGLDVNSKVAVRQFIRHLNQQQGTTIFLTSHDMADIEGMCNRLIILDRGSAVLDEDIDKAKHRLAADRRLVVTVSDTEDVAEVARTVHNASGLTCTMLDRQRLSCEFGRTEATAAHLVGVIMRAHEIVDFELREPTLEQMVRRLFQQPPPSPPPAEVRSR</sequence>
<protein>
    <recommendedName>
        <fullName evidence="6">ABC transporter domain-containing protein</fullName>
    </recommendedName>
</protein>
<dbReference type="InterPro" id="IPR027417">
    <property type="entry name" value="P-loop_NTPase"/>
</dbReference>
<dbReference type="AlphaFoldDB" id="A0A0M8QMI1"/>
<dbReference type="PANTHER" id="PTHR42711">
    <property type="entry name" value="ABC TRANSPORTER ATP-BINDING PROTEIN"/>
    <property type="match status" value="1"/>
</dbReference>
<evidence type="ECO:0000256" key="3">
    <source>
        <dbReference type="ARBA" id="ARBA00022741"/>
    </source>
</evidence>
<reference evidence="7 8" key="1">
    <citation type="submission" date="2015-07" db="EMBL/GenBank/DDBJ databases">
        <authorList>
            <person name="Noorani M."/>
        </authorList>
    </citation>
    <scope>NUCLEOTIDE SEQUENCE [LARGE SCALE GENOMIC DNA]</scope>
    <source>
        <strain evidence="7 8">NRRL B-24567</strain>
    </source>
</reference>
<dbReference type="GO" id="GO:0005886">
    <property type="term" value="C:plasma membrane"/>
    <property type="evidence" value="ECO:0007669"/>
    <property type="project" value="UniProtKB-SubCell"/>
</dbReference>
<dbReference type="GO" id="GO:0016887">
    <property type="term" value="F:ATP hydrolysis activity"/>
    <property type="evidence" value="ECO:0007669"/>
    <property type="project" value="InterPro"/>
</dbReference>
<evidence type="ECO:0000259" key="6">
    <source>
        <dbReference type="PROSITE" id="PS50893"/>
    </source>
</evidence>
<comment type="caution">
    <text evidence="7">The sequence shown here is derived from an EMBL/GenBank/DDBJ whole genome shotgun (WGS) entry which is preliminary data.</text>
</comment>
<dbReference type="EMBL" id="LGCN01000215">
    <property type="protein sequence ID" value="KOT34865.1"/>
    <property type="molecule type" value="Genomic_DNA"/>
</dbReference>
<evidence type="ECO:0000256" key="2">
    <source>
        <dbReference type="ARBA" id="ARBA00022448"/>
    </source>
</evidence>
<dbReference type="PANTHER" id="PTHR42711:SF1">
    <property type="entry name" value="ABC-TRANSPORT PROTEIN, ATP-BINDING COMPONENT"/>
    <property type="match status" value="1"/>
</dbReference>
<dbReference type="SUPFAM" id="SSF52540">
    <property type="entry name" value="P-loop containing nucleoside triphosphate hydrolases"/>
    <property type="match status" value="1"/>
</dbReference>
<dbReference type="InterPro" id="IPR017871">
    <property type="entry name" value="ABC_transporter-like_CS"/>
</dbReference>
<dbReference type="PATRIC" id="fig|36816.3.peg.5593"/>
<name>A0A0M8QMI1_9ACTN</name>
<organism evidence="7 8">
    <name type="scientific">Streptomyces caelestis</name>
    <dbReference type="NCBI Taxonomy" id="36816"/>
    <lineage>
        <taxon>Bacteria</taxon>
        <taxon>Bacillati</taxon>
        <taxon>Actinomycetota</taxon>
        <taxon>Actinomycetes</taxon>
        <taxon>Kitasatosporales</taxon>
        <taxon>Streptomycetaceae</taxon>
        <taxon>Streptomyces</taxon>
    </lineage>
</organism>
<dbReference type="GO" id="GO:0005524">
    <property type="term" value="F:ATP binding"/>
    <property type="evidence" value="ECO:0007669"/>
    <property type="project" value="UniProtKB-KW"/>
</dbReference>
<dbReference type="PROSITE" id="PS50893">
    <property type="entry name" value="ABC_TRANSPORTER_2"/>
    <property type="match status" value="1"/>
</dbReference>
<gene>
    <name evidence="7" type="ORF">ADK41_25865</name>
</gene>
<dbReference type="SMART" id="SM00382">
    <property type="entry name" value="AAA"/>
    <property type="match status" value="1"/>
</dbReference>